<feature type="region of interest" description="Disordered" evidence="1">
    <location>
        <begin position="25"/>
        <end position="44"/>
    </location>
</feature>
<dbReference type="Pfam" id="PF01593">
    <property type="entry name" value="Amino_oxidase"/>
    <property type="match status" value="1"/>
</dbReference>
<keyword evidence="4" id="KW-1185">Reference proteome</keyword>
<accession>A0A1B7NKH6</accession>
<name>A0A1B7NKH6_9EURO</name>
<dbReference type="AlphaFoldDB" id="A0A1B7NKH6"/>
<dbReference type="Proteomes" id="UP000091918">
    <property type="component" value="Unassembled WGS sequence"/>
</dbReference>
<evidence type="ECO:0000313" key="3">
    <source>
        <dbReference type="EMBL" id="OAX77186.1"/>
    </source>
</evidence>
<gene>
    <name evidence="3" type="ORF">ACJ72_08518</name>
</gene>
<dbReference type="Gene3D" id="3.50.50.60">
    <property type="entry name" value="FAD/NAD(P)-binding domain"/>
    <property type="match status" value="1"/>
</dbReference>
<comment type="caution">
    <text evidence="3">The sequence shown here is derived from an EMBL/GenBank/DDBJ whole genome shotgun (WGS) entry which is preliminary data.</text>
</comment>
<protein>
    <recommendedName>
        <fullName evidence="2">Amine oxidase domain-containing protein</fullName>
    </recommendedName>
</protein>
<dbReference type="STRING" id="1658172.A0A1B7NKH6"/>
<dbReference type="EMBL" id="LGUA01003093">
    <property type="protein sequence ID" value="OAX77186.1"/>
    <property type="molecule type" value="Genomic_DNA"/>
</dbReference>
<dbReference type="Gene3D" id="3.90.660.20">
    <property type="entry name" value="Protoporphyrinogen oxidase, mitochondrial, domain 2"/>
    <property type="match status" value="1"/>
</dbReference>
<reference evidence="3 4" key="1">
    <citation type="submission" date="2015-07" db="EMBL/GenBank/DDBJ databases">
        <title>Emmonsia species relationships and genome sequence.</title>
        <authorList>
            <person name="Cuomo C.A."/>
            <person name="Schwartz I.S."/>
            <person name="Kenyon C."/>
            <person name="de Hoog G.S."/>
            <person name="Govender N.P."/>
            <person name="Botha A."/>
            <person name="Moreno L."/>
            <person name="de Vries M."/>
            <person name="Munoz J.F."/>
            <person name="Stielow J.B."/>
        </authorList>
    </citation>
    <scope>NUCLEOTIDE SEQUENCE [LARGE SCALE GENOMIC DNA]</scope>
    <source>
        <strain evidence="3 4">CBS 136260</strain>
    </source>
</reference>
<dbReference type="OrthoDB" id="5977668at2759"/>
<sequence>MWRMLIDIARFNHFALDMLRDTQLPEKHRSKTRQRANQAYSHDQPQKKIGAYLAHEGYSNSFRDNYIIPLITALWNVHNARDALELPIAPLLRFMKDCDLLRSSLSWPKWMCVPGGINEIEAAVANTISTERVHLNTTIDSITKTDKPGWLAVQMKEGRIEYFNHVIVTTSAREALRLTSANATDEEVHALNGFQTARTVAILHSDTTSSEGWEKWDASW</sequence>
<proteinExistence type="predicted"/>
<dbReference type="InterPro" id="IPR002937">
    <property type="entry name" value="Amino_oxidase"/>
</dbReference>
<evidence type="ECO:0000256" key="1">
    <source>
        <dbReference type="SAM" id="MobiDB-lite"/>
    </source>
</evidence>
<dbReference type="GO" id="GO:0016491">
    <property type="term" value="F:oxidoreductase activity"/>
    <property type="evidence" value="ECO:0007669"/>
    <property type="project" value="InterPro"/>
</dbReference>
<feature type="domain" description="Amine oxidase" evidence="2">
    <location>
        <begin position="103"/>
        <end position="194"/>
    </location>
</feature>
<evidence type="ECO:0000259" key="2">
    <source>
        <dbReference type="Pfam" id="PF01593"/>
    </source>
</evidence>
<evidence type="ECO:0000313" key="4">
    <source>
        <dbReference type="Proteomes" id="UP000091918"/>
    </source>
</evidence>
<dbReference type="InterPro" id="IPR036188">
    <property type="entry name" value="FAD/NAD-bd_sf"/>
</dbReference>
<organism evidence="3 4">
    <name type="scientific">Emergomyces africanus</name>
    <dbReference type="NCBI Taxonomy" id="1955775"/>
    <lineage>
        <taxon>Eukaryota</taxon>
        <taxon>Fungi</taxon>
        <taxon>Dikarya</taxon>
        <taxon>Ascomycota</taxon>
        <taxon>Pezizomycotina</taxon>
        <taxon>Eurotiomycetes</taxon>
        <taxon>Eurotiomycetidae</taxon>
        <taxon>Onygenales</taxon>
        <taxon>Ajellomycetaceae</taxon>
        <taxon>Emergomyces</taxon>
    </lineage>
</organism>
<dbReference type="SUPFAM" id="SSF51905">
    <property type="entry name" value="FAD/NAD(P)-binding domain"/>
    <property type="match status" value="1"/>
</dbReference>